<gene>
    <name evidence="1" type="ORF">C2L64_12835</name>
    <name evidence="2" type="ORF">WQE_04337</name>
</gene>
<dbReference type="EMBL" id="AKAU01000029">
    <property type="protein sequence ID" value="EIN02356.1"/>
    <property type="molecule type" value="Genomic_DNA"/>
</dbReference>
<sequence length="62" mass="6832">MAVRFESLIGVVRKCIARSYVKQKATSSEMCRLTKGAGDLRQSCTTLIEYQSPTGFPACDDL</sequence>
<reference evidence="2 3" key="1">
    <citation type="journal article" date="2012" name="J. Bacteriol.">
        <title>Draft Genome Sequence of the Soil Bacterium Burkholderia terrae Strain BS001, Which Interacts with Fungal Surface Structures.</title>
        <authorList>
            <person name="Nazir R."/>
            <person name="Hansen M.A."/>
            <person name="Sorensen S."/>
            <person name="van Elsas J.D."/>
        </authorList>
    </citation>
    <scope>NUCLEOTIDE SEQUENCE [LARGE SCALE GENOMIC DNA]</scope>
    <source>
        <strain evidence="2 3">BS001</strain>
    </source>
</reference>
<dbReference type="KEGG" id="phs:C2L64_12835"/>
<evidence type="ECO:0000313" key="4">
    <source>
        <dbReference type="Proteomes" id="UP000236649"/>
    </source>
</evidence>
<dbReference type="AlphaFoldDB" id="A0AAJ4VXS5"/>
<accession>A0AAJ4VXS5</accession>
<proteinExistence type="predicted"/>
<evidence type="ECO:0000313" key="2">
    <source>
        <dbReference type="EMBL" id="EIN02356.1"/>
    </source>
</evidence>
<dbReference type="Proteomes" id="UP000004980">
    <property type="component" value="Unassembled WGS sequence"/>
</dbReference>
<protein>
    <submittedName>
        <fullName evidence="1">Uncharacterized protein</fullName>
    </submittedName>
</protein>
<evidence type="ECO:0000313" key="3">
    <source>
        <dbReference type="Proteomes" id="UP000004980"/>
    </source>
</evidence>
<organism evidence="1 4">
    <name type="scientific">Paraburkholderia hospita</name>
    <dbReference type="NCBI Taxonomy" id="169430"/>
    <lineage>
        <taxon>Bacteria</taxon>
        <taxon>Pseudomonadati</taxon>
        <taxon>Pseudomonadota</taxon>
        <taxon>Betaproteobacteria</taxon>
        <taxon>Burkholderiales</taxon>
        <taxon>Burkholderiaceae</taxon>
        <taxon>Paraburkholderia</taxon>
    </lineage>
</organism>
<keyword evidence="3" id="KW-1185">Reference proteome</keyword>
<dbReference type="Proteomes" id="UP000236649">
    <property type="component" value="Chromosome 1"/>
</dbReference>
<name>A0AAJ4VXS5_9BURK</name>
<dbReference type="EMBL" id="CP026105">
    <property type="protein sequence ID" value="AUT69105.1"/>
    <property type="molecule type" value="Genomic_DNA"/>
</dbReference>
<reference evidence="1 4" key="2">
    <citation type="submission" date="2018-01" db="EMBL/GenBank/DDBJ databases">
        <title>Species boundaries and ecological features among Paraburkholderia terrae DSMZ17804T, P. hospita DSMZ17164T and P. caribensis DSMZ13236T.</title>
        <authorList>
            <person name="Pratama A.A."/>
        </authorList>
    </citation>
    <scope>NUCLEOTIDE SEQUENCE [LARGE SCALE GENOMIC DNA]</scope>
    <source>
        <strain evidence="1 4">DSM 17164</strain>
    </source>
</reference>
<evidence type="ECO:0000313" key="1">
    <source>
        <dbReference type="EMBL" id="AUT69105.1"/>
    </source>
</evidence>